<feature type="transmembrane region" description="Helical" evidence="10">
    <location>
        <begin position="183"/>
        <end position="204"/>
    </location>
</feature>
<dbReference type="GO" id="GO:0098719">
    <property type="term" value="P:sodium ion import across plasma membrane"/>
    <property type="evidence" value="ECO:0007669"/>
    <property type="project" value="TreeGrafter"/>
</dbReference>
<comment type="subcellular location">
    <subcellularLocation>
        <location evidence="1 10">Cell membrane</location>
        <topology evidence="1 10">Multi-pass membrane protein</topology>
    </subcellularLocation>
</comment>
<name>A0A328BNE5_9BACT</name>
<evidence type="ECO:0000256" key="7">
    <source>
        <dbReference type="ARBA" id="ARBA00023065"/>
    </source>
</evidence>
<dbReference type="NCBIfam" id="TIGR00831">
    <property type="entry name" value="a_cpa1"/>
    <property type="match status" value="1"/>
</dbReference>
<dbReference type="GO" id="GO:0051453">
    <property type="term" value="P:regulation of intracellular pH"/>
    <property type="evidence" value="ECO:0007669"/>
    <property type="project" value="TreeGrafter"/>
</dbReference>
<keyword evidence="2 10" id="KW-0813">Transport</keyword>
<evidence type="ECO:0000256" key="4">
    <source>
        <dbReference type="ARBA" id="ARBA00022692"/>
    </source>
</evidence>
<feature type="transmembrane region" description="Helical" evidence="10">
    <location>
        <begin position="84"/>
        <end position="107"/>
    </location>
</feature>
<dbReference type="InterPro" id="IPR006153">
    <property type="entry name" value="Cation/H_exchanger_TM"/>
</dbReference>
<feature type="transmembrane region" description="Helical" evidence="10">
    <location>
        <begin position="347"/>
        <end position="369"/>
    </location>
</feature>
<evidence type="ECO:0000259" key="11">
    <source>
        <dbReference type="Pfam" id="PF00999"/>
    </source>
</evidence>
<dbReference type="Proteomes" id="UP000248553">
    <property type="component" value="Unassembled WGS sequence"/>
</dbReference>
<comment type="caution">
    <text evidence="12">The sequence shown here is derived from an EMBL/GenBank/DDBJ whole genome shotgun (WGS) entry which is preliminary data.</text>
</comment>
<evidence type="ECO:0000256" key="10">
    <source>
        <dbReference type="RuleBase" id="RU366002"/>
    </source>
</evidence>
<evidence type="ECO:0000256" key="1">
    <source>
        <dbReference type="ARBA" id="ARBA00004651"/>
    </source>
</evidence>
<feature type="transmembrane region" description="Helical" evidence="10">
    <location>
        <begin position="6"/>
        <end position="23"/>
    </location>
</feature>
<dbReference type="GO" id="GO:0005886">
    <property type="term" value="C:plasma membrane"/>
    <property type="evidence" value="ECO:0007669"/>
    <property type="project" value="UniProtKB-SubCell"/>
</dbReference>
<dbReference type="OrthoDB" id="9809206at2"/>
<dbReference type="EMBL" id="QHKM01000002">
    <property type="protein sequence ID" value="RAK68109.1"/>
    <property type="molecule type" value="Genomic_DNA"/>
</dbReference>
<dbReference type="PANTHER" id="PTHR10110:SF86">
    <property type="entry name" value="SODIUM_HYDROGEN EXCHANGER 7"/>
    <property type="match status" value="1"/>
</dbReference>
<feature type="transmembrane region" description="Helical" evidence="10">
    <location>
        <begin position="270"/>
        <end position="290"/>
    </location>
</feature>
<dbReference type="InterPro" id="IPR018422">
    <property type="entry name" value="Cation/H_exchanger_CPA1"/>
</dbReference>
<evidence type="ECO:0000256" key="9">
    <source>
        <dbReference type="ARBA" id="ARBA00023201"/>
    </source>
</evidence>
<keyword evidence="5 10" id="KW-1133">Transmembrane helix</keyword>
<feature type="transmembrane region" description="Helical" evidence="10">
    <location>
        <begin position="156"/>
        <end position="176"/>
    </location>
</feature>
<keyword evidence="9 10" id="KW-0739">Sodium transport</keyword>
<dbReference type="AlphaFoldDB" id="A0A328BNE5"/>
<evidence type="ECO:0000256" key="2">
    <source>
        <dbReference type="ARBA" id="ARBA00022448"/>
    </source>
</evidence>
<feature type="domain" description="Cation/H+ exchanger transmembrane" evidence="11">
    <location>
        <begin position="13"/>
        <end position="406"/>
    </location>
</feature>
<feature type="transmembrane region" description="Helical" evidence="10">
    <location>
        <begin position="232"/>
        <end position="249"/>
    </location>
</feature>
<reference evidence="13" key="1">
    <citation type="submission" date="2018-05" db="EMBL/GenBank/DDBJ databases">
        <authorList>
            <person name="Nie L."/>
        </authorList>
    </citation>
    <scope>NUCLEOTIDE SEQUENCE [LARGE SCALE GENOMIC DNA]</scope>
    <source>
        <strain evidence="13">NL</strain>
    </source>
</reference>
<keyword evidence="8 10" id="KW-0472">Membrane</keyword>
<feature type="transmembrane region" description="Helical" evidence="10">
    <location>
        <begin position="55"/>
        <end position="72"/>
    </location>
</feature>
<feature type="transmembrane region" description="Helical" evidence="10">
    <location>
        <begin position="381"/>
        <end position="405"/>
    </location>
</feature>
<keyword evidence="4 10" id="KW-0812">Transmembrane</keyword>
<protein>
    <submittedName>
        <fullName evidence="12">Na+/H+ antiporter</fullName>
    </submittedName>
</protein>
<keyword evidence="7 10" id="KW-0406">Ion transport</keyword>
<keyword evidence="3 10" id="KW-1003">Cell membrane</keyword>
<comment type="similarity">
    <text evidence="10">Belongs to the monovalent cation:proton antiporter 1 (CPA1) transporter (TC 2.A.36) family.</text>
</comment>
<evidence type="ECO:0000313" key="13">
    <source>
        <dbReference type="Proteomes" id="UP000248553"/>
    </source>
</evidence>
<dbReference type="InterPro" id="IPR004705">
    <property type="entry name" value="Cation/H_exchanger_CPA1_bac"/>
</dbReference>
<evidence type="ECO:0000256" key="3">
    <source>
        <dbReference type="ARBA" id="ARBA00022475"/>
    </source>
</evidence>
<evidence type="ECO:0000256" key="6">
    <source>
        <dbReference type="ARBA" id="ARBA00023053"/>
    </source>
</evidence>
<organism evidence="12 13">
    <name type="scientific">Hymenobacter edaphi</name>
    <dbReference type="NCBI Taxonomy" id="2211146"/>
    <lineage>
        <taxon>Bacteria</taxon>
        <taxon>Pseudomonadati</taxon>
        <taxon>Bacteroidota</taxon>
        <taxon>Cytophagia</taxon>
        <taxon>Cytophagales</taxon>
        <taxon>Hymenobacteraceae</taxon>
        <taxon>Hymenobacter</taxon>
    </lineage>
</organism>
<dbReference type="PANTHER" id="PTHR10110">
    <property type="entry name" value="SODIUM/HYDROGEN EXCHANGER"/>
    <property type="match status" value="1"/>
</dbReference>
<evidence type="ECO:0000256" key="5">
    <source>
        <dbReference type="ARBA" id="ARBA00022989"/>
    </source>
</evidence>
<keyword evidence="13" id="KW-1185">Reference proteome</keyword>
<dbReference type="Gene3D" id="6.10.140.1330">
    <property type="match status" value="1"/>
</dbReference>
<dbReference type="GO" id="GO:0015385">
    <property type="term" value="F:sodium:proton antiporter activity"/>
    <property type="evidence" value="ECO:0007669"/>
    <property type="project" value="InterPro"/>
</dbReference>
<gene>
    <name evidence="12" type="ORF">DLM85_08720</name>
</gene>
<evidence type="ECO:0000256" key="8">
    <source>
        <dbReference type="ARBA" id="ARBA00023136"/>
    </source>
</evidence>
<keyword evidence="10" id="KW-0050">Antiport</keyword>
<proteinExistence type="inferred from homology"/>
<feature type="transmembrane region" description="Helical" evidence="10">
    <location>
        <begin position="30"/>
        <end position="49"/>
    </location>
</feature>
<evidence type="ECO:0000313" key="12">
    <source>
        <dbReference type="EMBL" id="RAK68109.1"/>
    </source>
</evidence>
<dbReference type="RefSeq" id="WP_111477722.1">
    <property type="nucleotide sequence ID" value="NZ_QHKM01000002.1"/>
</dbReference>
<accession>A0A328BNE5</accession>
<sequence>MQSLFIEFVYLVLIILALVMVAAKLRLAYPIVLVLGGLGLSFLGLFANLTIDPEIVFLIFLPPLLYEAAWQVSWKEFWKWRRVIASFAFPVVILTSCLVAVVSQALIPGFTLALGFLLGGIVSPPDAVSATTIMRQVKVPRALVSIIEGESLLNDASSLIVFRFALAAVLTGQFHLGQAAGSFVLVIVLGTLIGLGLGLAFYAAHRWLPTTPSIDIVLTLLAPYCMYYAAEHFHYSGVLAVVSGGLLMASRRHTMLSYRSRIEGVNVWSVLGFVLNGLVFLLIGLALPAITRQLDGGLGPAIVYGLLISLVLIVGRLLCSFGAVAFTRFASRFITVADAHPSWKLPIISGWAGMRGVVSLAAALSIPLLTPAGQPFPYRNLILFITFVVILVTLVLQGLTLPWLIRQVGLEDKYTVIPLARQELLIQKKLALVALRYVDEQPGADNPPGDYLQNLRARLQLDAQVLAQALADGHPAEGNTLQRFHRLYLALLDQQRALLHEMNHRMEFDEEVIRKYLAILDLEEYKLREKQLQEAGTA</sequence>
<dbReference type="Pfam" id="PF00999">
    <property type="entry name" value="Na_H_Exchanger"/>
    <property type="match status" value="1"/>
</dbReference>
<comment type="function">
    <text evidence="10">Na(+)/H(+) antiporter that extrudes sodium in exchange for external protons.</text>
</comment>
<dbReference type="GO" id="GO:0015386">
    <property type="term" value="F:potassium:proton antiporter activity"/>
    <property type="evidence" value="ECO:0007669"/>
    <property type="project" value="TreeGrafter"/>
</dbReference>
<feature type="transmembrane region" description="Helical" evidence="10">
    <location>
        <begin position="302"/>
        <end position="326"/>
    </location>
</feature>
<keyword evidence="6 10" id="KW-0915">Sodium</keyword>